<feature type="compositionally biased region" description="Low complexity" evidence="2">
    <location>
        <begin position="428"/>
        <end position="445"/>
    </location>
</feature>
<dbReference type="SMART" id="SM00593">
    <property type="entry name" value="RUN"/>
    <property type="match status" value="1"/>
</dbReference>
<evidence type="ECO:0000313" key="4">
    <source>
        <dbReference type="Proteomes" id="UP000050795"/>
    </source>
</evidence>
<dbReference type="Gene3D" id="1.20.58.900">
    <property type="match status" value="1"/>
</dbReference>
<feature type="region of interest" description="Disordered" evidence="2">
    <location>
        <begin position="421"/>
        <end position="452"/>
    </location>
</feature>
<dbReference type="SUPFAM" id="SSF140741">
    <property type="entry name" value="RUN domain-like"/>
    <property type="match status" value="1"/>
</dbReference>
<feature type="region of interest" description="Disordered" evidence="2">
    <location>
        <begin position="635"/>
        <end position="654"/>
    </location>
</feature>
<dbReference type="InterPro" id="IPR037213">
    <property type="entry name" value="Run_dom_sf"/>
</dbReference>
<feature type="compositionally biased region" description="Polar residues" evidence="2">
    <location>
        <begin position="364"/>
        <end position="378"/>
    </location>
</feature>
<organism evidence="4 5">
    <name type="scientific">Trichobilharzia regenti</name>
    <name type="common">Nasal bird schistosome</name>
    <dbReference type="NCBI Taxonomy" id="157069"/>
    <lineage>
        <taxon>Eukaryota</taxon>
        <taxon>Metazoa</taxon>
        <taxon>Spiralia</taxon>
        <taxon>Lophotrochozoa</taxon>
        <taxon>Platyhelminthes</taxon>
        <taxon>Trematoda</taxon>
        <taxon>Digenea</taxon>
        <taxon>Strigeidida</taxon>
        <taxon>Schistosomatoidea</taxon>
        <taxon>Schistosomatidae</taxon>
        <taxon>Trichobilharzia</taxon>
    </lineage>
</organism>
<dbReference type="AlphaFoldDB" id="A0AA85IPG4"/>
<evidence type="ECO:0000256" key="1">
    <source>
        <dbReference type="ARBA" id="ARBA00023054"/>
    </source>
</evidence>
<feature type="region of interest" description="Disordered" evidence="2">
    <location>
        <begin position="364"/>
        <end position="386"/>
    </location>
</feature>
<dbReference type="Proteomes" id="UP000050795">
    <property type="component" value="Unassembled WGS sequence"/>
</dbReference>
<dbReference type="InterPro" id="IPR004012">
    <property type="entry name" value="Run_dom"/>
</dbReference>
<keyword evidence="4" id="KW-1185">Reference proteome</keyword>
<evidence type="ECO:0000259" key="3">
    <source>
        <dbReference type="PROSITE" id="PS50826"/>
    </source>
</evidence>
<dbReference type="PANTHER" id="PTHR45956">
    <property type="entry name" value="RUN AND FYVE DOMAIN-CONTAINING PROTEIN 2-LIKE PROTEIN"/>
    <property type="match status" value="1"/>
</dbReference>
<sequence length="705" mass="80452">MDVVYSGAHKVTKRSLICVAELATRSQIESSYQIQDENHPHVQNFLAIIENLFYHGLKSDNTLVGRKKLRHPWNLIFQLSELTSCAHTSAVKLLDHLKTDYSKLRAWIKLSVVKCCLHTAMLDLVRQECKLVNYYHQDAILRSEEIFDIIHCLSGLENVQFNLDFKSETVNYPDIPPIDFSPFLSLKQSLETQLSGICECRDSENTNDRNKCVWRRGFEKLKQNHLYYTEQQHYHEELIQRQFIQLDQQREQLKQYKETTTNLQSYILQLQVELTLIHEQYEQELKRLGVKEPELSAPTFRNISSQFRQISDYNYNSNVKAIIAPHLNALRISTHNSCVNNAGTNLQIPSILSVDQGVDALSLEYSSNPDESSHQASTVGYDPGESKRYRSVRFSGSSLKVDQDVNVPVLLERKVDSKRLPMPIRARSSSPSSSSSLYSSTNGSSIKQESKRIRSQFRSSILTRIRGQKPGVSVNIQEIPTERFILPDNSHSASPPHGSPKTLDNMTVTVKPRSHNLFSYYVPTMSTNDVEGIIRHVDSLMNPQAAANTTVSTQITTTTTVTTATTSDPKTNNTIDRDQVITDNQNDEKSLCLSTIQLESGLLDSLTSSEIIETSSEYNSRERLHSTREYYQLTSEEDLESDNSSKQFDNDYHEKKVRVDDNVDSEIKKSENVEQNTLDSVMKNIETNHTAVMLDREQRSIKENI</sequence>
<dbReference type="WBParaSite" id="TREG1_102340.1">
    <property type="protein sequence ID" value="TREG1_102340.1"/>
    <property type="gene ID" value="TREG1_102340"/>
</dbReference>
<dbReference type="Pfam" id="PF02759">
    <property type="entry name" value="RUN"/>
    <property type="match status" value="1"/>
</dbReference>
<evidence type="ECO:0000313" key="5">
    <source>
        <dbReference type="WBParaSite" id="TREG1_102340.1"/>
    </source>
</evidence>
<evidence type="ECO:0000256" key="2">
    <source>
        <dbReference type="SAM" id="MobiDB-lite"/>
    </source>
</evidence>
<feature type="domain" description="RUN" evidence="3">
    <location>
        <begin position="36"/>
        <end position="168"/>
    </location>
</feature>
<dbReference type="InterPro" id="IPR047335">
    <property type="entry name" value="RUFY1-3"/>
</dbReference>
<dbReference type="PROSITE" id="PS50826">
    <property type="entry name" value="RUN"/>
    <property type="match status" value="1"/>
</dbReference>
<protein>
    <recommendedName>
        <fullName evidence="3">RUN domain-containing protein</fullName>
    </recommendedName>
</protein>
<keyword evidence="1" id="KW-0175">Coiled coil</keyword>
<name>A0AA85IPG4_TRIRE</name>
<reference evidence="4" key="1">
    <citation type="submission" date="2022-06" db="EMBL/GenBank/DDBJ databases">
        <authorList>
            <person name="Berger JAMES D."/>
            <person name="Berger JAMES D."/>
        </authorList>
    </citation>
    <scope>NUCLEOTIDE SEQUENCE [LARGE SCALE GENOMIC DNA]</scope>
</reference>
<accession>A0AA85IPG4</accession>
<proteinExistence type="predicted"/>
<dbReference type="PANTHER" id="PTHR45956:SF6">
    <property type="entry name" value="RUN DOMAIN-CONTAINING PROTEIN"/>
    <property type="match status" value="1"/>
</dbReference>
<reference evidence="5" key="2">
    <citation type="submission" date="2023-11" db="UniProtKB">
        <authorList>
            <consortium name="WormBaseParasite"/>
        </authorList>
    </citation>
    <scope>IDENTIFICATION</scope>
</reference>